<evidence type="ECO:0000256" key="1">
    <source>
        <dbReference type="SAM" id="SignalP"/>
    </source>
</evidence>
<feature type="chain" id="PRO_5024861860" evidence="1">
    <location>
        <begin position="23"/>
        <end position="689"/>
    </location>
</feature>
<evidence type="ECO:0000259" key="3">
    <source>
        <dbReference type="Pfam" id="PF23658"/>
    </source>
</evidence>
<dbReference type="Proteomes" id="UP000326198">
    <property type="component" value="Unassembled WGS sequence"/>
</dbReference>
<evidence type="ECO:0000313" key="4">
    <source>
        <dbReference type="EMBL" id="KAE8380377.1"/>
    </source>
</evidence>
<feature type="domain" description="Tail specific protease" evidence="2">
    <location>
        <begin position="346"/>
        <end position="423"/>
    </location>
</feature>
<dbReference type="OrthoDB" id="27214at2759"/>
<protein>
    <submittedName>
        <fullName evidence="4">Uncharacterized protein</fullName>
    </submittedName>
</protein>
<dbReference type="GO" id="GO:0008236">
    <property type="term" value="F:serine-type peptidase activity"/>
    <property type="evidence" value="ECO:0007669"/>
    <property type="project" value="InterPro"/>
</dbReference>
<sequence length="689" mass="75506">MSTMLLKSPLFLALTGALSVAAAPSLLARSEEPCANISSLYQQAVKSNVAEPILLDGGLAHECLQSMPFDAQKGAKFVSELIKYLQFQSTIELLENPSTGYLSSPTDLLGGMEEVLAKAKENQFTSHYEFENAILRVMDSANDGHLSAFFCSNTIFYFKNYVPLISVSSDGVQLPQLYTLEDARVVQRHPKIISPIVKINGHNAVSYLNQYAASDLFQDPDARYNHLFPSYSRYISQQGWDGTWSSNRGLWPGYATQNLTFANGTSLEVSTLAQVVPEDFDYSNGSALWKDKCLLQAKSSSDDTADSLIKRSDIVGNEAPTMYPKPVMRDEYNTISGYFLEDEDDIAALLVPSFETADHEGDPLAFANHATEFVKKAIDAGKKKLVIDVSGNSGGDIASGYDLFRVFFPEAKVYTAARIRAHESVNLIGEVLASLTKDTDKYGAQGIALYGLVSPNQTYYFQSWEEYYGPQQVHGANLSHIAANFDFDVLSSWESPIRGYGPFKLNDTAIPFAPEDILIVTDGYCTSTCTIFTELMTHIGGVKTLAFGGRPQNGPMQAMGGSKGSQAASSLLIDEWVKGAKSLVEKSAQAGKPLLTLEQRKALNASAPAVGELPFKLRSLSVNWKNSYLRDNPDIPAQFLYEPADCRLFYTFENYKSPATIWTAAARAWWGNGTCVPDSYVASTSSTNN</sequence>
<dbReference type="EMBL" id="ML736182">
    <property type="protein sequence ID" value="KAE8380377.1"/>
    <property type="molecule type" value="Genomic_DNA"/>
</dbReference>
<dbReference type="AlphaFoldDB" id="A0A5N7BFI4"/>
<keyword evidence="1" id="KW-0732">Signal</keyword>
<dbReference type="PANTHER" id="PTHR37049">
    <property type="entry name" value="PEPTIDASE S41 FAMILY PROTEIN"/>
    <property type="match status" value="1"/>
</dbReference>
<dbReference type="InterPro" id="IPR005151">
    <property type="entry name" value="Tail-specific_protease"/>
</dbReference>
<evidence type="ECO:0000259" key="2">
    <source>
        <dbReference type="Pfam" id="PF03572"/>
    </source>
</evidence>
<dbReference type="InterPro" id="IPR052766">
    <property type="entry name" value="S41A_metabolite_peptidase"/>
</dbReference>
<organism evidence="4 5">
    <name type="scientific">Aspergillus bertholletiae</name>
    <dbReference type="NCBI Taxonomy" id="1226010"/>
    <lineage>
        <taxon>Eukaryota</taxon>
        <taxon>Fungi</taxon>
        <taxon>Dikarya</taxon>
        <taxon>Ascomycota</taxon>
        <taxon>Pezizomycotina</taxon>
        <taxon>Eurotiomycetes</taxon>
        <taxon>Eurotiomycetidae</taxon>
        <taxon>Eurotiales</taxon>
        <taxon>Aspergillaceae</taxon>
        <taxon>Aspergillus</taxon>
        <taxon>Aspergillus subgen. Circumdati</taxon>
    </lineage>
</organism>
<accession>A0A5N7BFI4</accession>
<dbReference type="PANTHER" id="PTHR37049:SF4">
    <property type="entry name" value="RHODANESE DOMAIN-CONTAINING PROTEIN"/>
    <property type="match status" value="1"/>
</dbReference>
<dbReference type="Pfam" id="PF03572">
    <property type="entry name" value="Peptidase_S41"/>
    <property type="match status" value="1"/>
</dbReference>
<dbReference type="Gene3D" id="3.90.226.10">
    <property type="entry name" value="2-enoyl-CoA Hydratase, Chain A, domain 1"/>
    <property type="match status" value="1"/>
</dbReference>
<feature type="signal peptide" evidence="1">
    <location>
        <begin position="1"/>
        <end position="22"/>
    </location>
</feature>
<reference evidence="4 5" key="1">
    <citation type="submission" date="2019-04" db="EMBL/GenBank/DDBJ databases">
        <title>Friends and foes A comparative genomics studyof 23 Aspergillus species from section Flavi.</title>
        <authorList>
            <consortium name="DOE Joint Genome Institute"/>
            <person name="Kjaerbolling I."/>
            <person name="Vesth T."/>
            <person name="Frisvad J.C."/>
            <person name="Nybo J.L."/>
            <person name="Theobald S."/>
            <person name="Kildgaard S."/>
            <person name="Isbrandt T."/>
            <person name="Kuo A."/>
            <person name="Sato A."/>
            <person name="Lyhne E.K."/>
            <person name="Kogle M.E."/>
            <person name="Wiebenga A."/>
            <person name="Kun R.S."/>
            <person name="Lubbers R.J."/>
            <person name="Makela M.R."/>
            <person name="Barry K."/>
            <person name="Chovatia M."/>
            <person name="Clum A."/>
            <person name="Daum C."/>
            <person name="Haridas S."/>
            <person name="He G."/>
            <person name="LaButti K."/>
            <person name="Lipzen A."/>
            <person name="Mondo S."/>
            <person name="Riley R."/>
            <person name="Salamov A."/>
            <person name="Simmons B.A."/>
            <person name="Magnuson J.K."/>
            <person name="Henrissat B."/>
            <person name="Mortensen U.H."/>
            <person name="Larsen T.O."/>
            <person name="Devries R.P."/>
            <person name="Grigoriev I.V."/>
            <person name="Machida M."/>
            <person name="Baker S.E."/>
            <person name="Andersen M.R."/>
        </authorList>
    </citation>
    <scope>NUCLEOTIDE SEQUENCE [LARGE SCALE GENOMIC DNA]</scope>
    <source>
        <strain evidence="4 5">IBT 29228</strain>
    </source>
</reference>
<feature type="domain" description="CPAF-like PDZ" evidence="3">
    <location>
        <begin position="158"/>
        <end position="276"/>
    </location>
</feature>
<dbReference type="Pfam" id="PF23658">
    <property type="entry name" value="PDZ_CPAF_rel"/>
    <property type="match status" value="1"/>
</dbReference>
<gene>
    <name evidence="4" type="ORF">BDV26DRAFT_290461</name>
</gene>
<dbReference type="InterPro" id="IPR056186">
    <property type="entry name" value="PDZ_CPAF-rel"/>
</dbReference>
<name>A0A5N7BFI4_9EURO</name>
<keyword evidence="5" id="KW-1185">Reference proteome</keyword>
<dbReference type="SUPFAM" id="SSF52096">
    <property type="entry name" value="ClpP/crotonase"/>
    <property type="match status" value="1"/>
</dbReference>
<evidence type="ECO:0000313" key="5">
    <source>
        <dbReference type="Proteomes" id="UP000326198"/>
    </source>
</evidence>
<dbReference type="GO" id="GO:0006508">
    <property type="term" value="P:proteolysis"/>
    <property type="evidence" value="ECO:0007669"/>
    <property type="project" value="InterPro"/>
</dbReference>
<dbReference type="InterPro" id="IPR029045">
    <property type="entry name" value="ClpP/crotonase-like_dom_sf"/>
</dbReference>
<proteinExistence type="predicted"/>